<organism evidence="2 3">
    <name type="scientific">Candidatus Wirthbacteria bacterium CG2_30_54_11</name>
    <dbReference type="NCBI Taxonomy" id="1817892"/>
    <lineage>
        <taxon>Bacteria</taxon>
        <taxon>Candidatus Wirthbacteria</taxon>
    </lineage>
</organism>
<evidence type="ECO:0000313" key="3">
    <source>
        <dbReference type="Proteomes" id="UP000183245"/>
    </source>
</evidence>
<dbReference type="STRING" id="1817892.AUK40_02650"/>
<sequence>MTTICQSCGMPMSETVHFGTEPDGTVSEEYCTYCYQAGRFVDEGIRLPEKIAHNVRLAVSMGMPEIDARELAENTIPTLKRWLDQ</sequence>
<dbReference type="EMBL" id="MNZT01000048">
    <property type="protein sequence ID" value="OIP97748.1"/>
    <property type="molecule type" value="Genomic_DNA"/>
</dbReference>
<reference evidence="2 3" key="1">
    <citation type="journal article" date="2016" name="Environ. Microbiol.">
        <title>Genomic resolution of a cold subsurface aquifer community provides metabolic insights for novel microbes adapted to high CO concentrations.</title>
        <authorList>
            <person name="Probst A.J."/>
            <person name="Castelle C.J."/>
            <person name="Singh A."/>
            <person name="Brown C.T."/>
            <person name="Anantharaman K."/>
            <person name="Sharon I."/>
            <person name="Hug L.A."/>
            <person name="Burstein D."/>
            <person name="Emerson J.B."/>
            <person name="Thomas B.C."/>
            <person name="Banfield J.F."/>
        </authorList>
    </citation>
    <scope>NUCLEOTIDE SEQUENCE [LARGE SCALE GENOMIC DNA]</scope>
    <source>
        <strain evidence="2">CG2_30_54_11</strain>
    </source>
</reference>
<dbReference type="AlphaFoldDB" id="A0A1J5IL12"/>
<evidence type="ECO:0000259" key="1">
    <source>
        <dbReference type="Pfam" id="PF12674"/>
    </source>
</evidence>
<gene>
    <name evidence="2" type="ORF">AUK40_02650</name>
</gene>
<proteinExistence type="predicted"/>
<comment type="caution">
    <text evidence="2">The sequence shown here is derived from an EMBL/GenBank/DDBJ whole genome shotgun (WGS) entry which is preliminary data.</text>
</comment>
<dbReference type="Pfam" id="PF12674">
    <property type="entry name" value="Zn_ribbon_2"/>
    <property type="match status" value="1"/>
</dbReference>
<dbReference type="InterPro" id="IPR025868">
    <property type="entry name" value="Zn_ribbon_dom_put"/>
</dbReference>
<evidence type="ECO:0000313" key="2">
    <source>
        <dbReference type="EMBL" id="OIP97748.1"/>
    </source>
</evidence>
<feature type="domain" description="Putative zinc ribbon" evidence="1">
    <location>
        <begin position="4"/>
        <end position="82"/>
    </location>
</feature>
<name>A0A1J5IL12_9BACT</name>
<accession>A0A1J5IL12</accession>
<dbReference type="Proteomes" id="UP000183245">
    <property type="component" value="Unassembled WGS sequence"/>
</dbReference>
<protein>
    <recommendedName>
        <fullName evidence="1">Putative zinc ribbon domain-containing protein</fullName>
    </recommendedName>
</protein>